<reference evidence="3" key="1">
    <citation type="journal article" date="2018" name="Front. Microbiol.">
        <title>Genome-Based Analysis Reveals the Taxonomy and Diversity of the Family Idiomarinaceae.</title>
        <authorList>
            <person name="Liu Y."/>
            <person name="Lai Q."/>
            <person name="Shao Z."/>
        </authorList>
    </citation>
    <scope>NUCLEOTIDE SEQUENCE [LARGE SCALE GENOMIC DNA]</scope>
    <source>
        <strain evidence="3">PIM1</strain>
    </source>
</reference>
<dbReference type="EMBL" id="PIPZ01000001">
    <property type="protein sequence ID" value="RUO61083.1"/>
    <property type="molecule type" value="Genomic_DNA"/>
</dbReference>
<evidence type="ECO:0000256" key="1">
    <source>
        <dbReference type="SAM" id="Phobius"/>
    </source>
</evidence>
<comment type="caution">
    <text evidence="2">The sequence shown here is derived from an EMBL/GenBank/DDBJ whole genome shotgun (WGS) entry which is preliminary data.</text>
</comment>
<feature type="transmembrane region" description="Helical" evidence="1">
    <location>
        <begin position="49"/>
        <end position="65"/>
    </location>
</feature>
<organism evidence="2 3">
    <name type="scientific">Pseudidiomarina marina</name>
    <dbReference type="NCBI Taxonomy" id="502366"/>
    <lineage>
        <taxon>Bacteria</taxon>
        <taxon>Pseudomonadati</taxon>
        <taxon>Pseudomonadota</taxon>
        <taxon>Gammaproteobacteria</taxon>
        <taxon>Alteromonadales</taxon>
        <taxon>Idiomarinaceae</taxon>
        <taxon>Pseudidiomarina</taxon>
    </lineage>
</organism>
<feature type="transmembrane region" description="Helical" evidence="1">
    <location>
        <begin position="25"/>
        <end position="43"/>
    </location>
</feature>
<protein>
    <submittedName>
        <fullName evidence="2">DUF2878 domain-containing protein</fullName>
    </submittedName>
</protein>
<gene>
    <name evidence="2" type="ORF">CWI76_02095</name>
</gene>
<dbReference type="AlphaFoldDB" id="A0A432YJE3"/>
<keyword evidence="1" id="KW-0472">Membrane</keyword>
<sequence length="188" mass="20453">MGGATCGNQTTVSLNEKSRQVARTWLPKLAGLFLFDLVWLSAVAGRADWLITTVILVALQVVLAIRSSEFNWTLYIILVLLGLALEATVVAVGILTFSGGFLPVWLILLWLGFVGMLMNTLSGLAGRPLWGALLGIASGPLTYAIGIRLGAAELNSPEWQLWVIYAALWAVYMVIFAWLMPRFVKTAS</sequence>
<dbReference type="Proteomes" id="UP000288127">
    <property type="component" value="Unassembled WGS sequence"/>
</dbReference>
<keyword evidence="1" id="KW-0812">Transmembrane</keyword>
<feature type="transmembrane region" description="Helical" evidence="1">
    <location>
        <begin position="72"/>
        <end position="95"/>
    </location>
</feature>
<feature type="transmembrane region" description="Helical" evidence="1">
    <location>
        <begin position="159"/>
        <end position="179"/>
    </location>
</feature>
<dbReference type="Pfam" id="PF11086">
    <property type="entry name" value="DUF2878"/>
    <property type="match status" value="1"/>
</dbReference>
<dbReference type="InterPro" id="IPR021306">
    <property type="entry name" value="DUF2878"/>
</dbReference>
<feature type="transmembrane region" description="Helical" evidence="1">
    <location>
        <begin position="128"/>
        <end position="147"/>
    </location>
</feature>
<keyword evidence="1" id="KW-1133">Transmembrane helix</keyword>
<evidence type="ECO:0000313" key="3">
    <source>
        <dbReference type="Proteomes" id="UP000288127"/>
    </source>
</evidence>
<proteinExistence type="predicted"/>
<keyword evidence="3" id="KW-1185">Reference proteome</keyword>
<accession>A0A432YJE3</accession>
<name>A0A432YJE3_9GAMM</name>
<evidence type="ECO:0000313" key="2">
    <source>
        <dbReference type="EMBL" id="RUO61083.1"/>
    </source>
</evidence>
<feature type="transmembrane region" description="Helical" evidence="1">
    <location>
        <begin position="101"/>
        <end position="121"/>
    </location>
</feature>